<accession>A0A7X0RRS8</accession>
<dbReference type="EMBL" id="JACJVP010000027">
    <property type="protein sequence ID" value="MBB6672467.1"/>
    <property type="molecule type" value="Genomic_DNA"/>
</dbReference>
<keyword evidence="1" id="KW-0732">Signal</keyword>
<keyword evidence="3" id="KW-1185">Reference proteome</keyword>
<feature type="chain" id="PRO_5039087248" description="Lipoprotein" evidence="1">
    <location>
        <begin position="27"/>
        <end position="457"/>
    </location>
</feature>
<gene>
    <name evidence="2" type="ORF">H7C19_17445</name>
</gene>
<dbReference type="PANTHER" id="PTHR39335">
    <property type="entry name" value="BLL4220 PROTEIN"/>
    <property type="match status" value="1"/>
</dbReference>
<feature type="signal peptide" evidence="1">
    <location>
        <begin position="1"/>
        <end position="26"/>
    </location>
</feature>
<dbReference type="AlphaFoldDB" id="A0A7X0RRS8"/>
<evidence type="ECO:0000313" key="2">
    <source>
        <dbReference type="EMBL" id="MBB6672467.1"/>
    </source>
</evidence>
<evidence type="ECO:0000313" key="3">
    <source>
        <dbReference type="Proteomes" id="UP000547209"/>
    </source>
</evidence>
<dbReference type="Pfam" id="PF03640">
    <property type="entry name" value="Lipoprotein_15"/>
    <property type="match status" value="4"/>
</dbReference>
<dbReference type="GO" id="GO:0043448">
    <property type="term" value="P:alkane catabolic process"/>
    <property type="evidence" value="ECO:0007669"/>
    <property type="project" value="TreeGrafter"/>
</dbReference>
<name>A0A7X0RRS8_9BACL</name>
<protein>
    <recommendedName>
        <fullName evidence="4">Lipoprotein</fullName>
    </recommendedName>
</protein>
<comment type="caution">
    <text evidence="2">The sequence shown here is derived from an EMBL/GenBank/DDBJ whole genome shotgun (WGS) entry which is preliminary data.</text>
</comment>
<reference evidence="2 3" key="1">
    <citation type="submission" date="2020-08" db="EMBL/GenBank/DDBJ databases">
        <title>Cohnella phylogeny.</title>
        <authorList>
            <person name="Dunlap C."/>
        </authorList>
    </citation>
    <scope>NUCLEOTIDE SEQUENCE [LARGE SCALE GENOMIC DNA]</scope>
    <source>
        <strain evidence="2 3">DSM 28246</strain>
    </source>
</reference>
<evidence type="ECO:0008006" key="4">
    <source>
        <dbReference type="Google" id="ProtNLM"/>
    </source>
</evidence>
<dbReference type="PANTHER" id="PTHR39335:SF1">
    <property type="entry name" value="BLL4220 PROTEIN"/>
    <property type="match status" value="1"/>
</dbReference>
<dbReference type="Proteomes" id="UP000547209">
    <property type="component" value="Unassembled WGS sequence"/>
</dbReference>
<sequence>MRKRARAFIGLIAAAAMAIAPFAAYAEGGTQDAAAREVAPIQASTSAELAANLGVLKGDGGGVTDAYLDKRATRLQSAILYLRLLGKEAEALGESGTDSFADASAVGVSGKPILAYLKAHPELGWQGTTGGRFDPNAPITAQQLYKVMLEALGYASASDFAYADTLAFASGQGLRRIAGVGELTNRDLGVALVEALQAKPKGGEDTLARKLEKAGALAPDRTAGLTASRIDASRAADGTTFLTDGEGRALYLFTKDTVSLEACLDGCLANWPVFSADKLIVADGLAAKDFGVHVRADGTKQVTYRGWPLYYFVKDKPGDTFGEGVGGVWYLIKKPFYTTSIGTDAKLGNYLTDTQGRTLYYFDKDPSGSSVCSGACLANWPAFHADAATVPSGLKPSDFGEIVREDGAKQSTFKGYPLYYFAKDAERGDTYGQGIGGVWFVIDPAKFDGTTAGRASS</sequence>
<proteinExistence type="predicted"/>
<dbReference type="RefSeq" id="WP_185143945.1">
    <property type="nucleotide sequence ID" value="NZ_JACJVP010000027.1"/>
</dbReference>
<dbReference type="InterPro" id="IPR005297">
    <property type="entry name" value="Lipoprotein_repeat"/>
</dbReference>
<evidence type="ECO:0000256" key="1">
    <source>
        <dbReference type="SAM" id="SignalP"/>
    </source>
</evidence>
<organism evidence="2 3">
    <name type="scientific">Cohnella nanjingensis</name>
    <dbReference type="NCBI Taxonomy" id="1387779"/>
    <lineage>
        <taxon>Bacteria</taxon>
        <taxon>Bacillati</taxon>
        <taxon>Bacillota</taxon>
        <taxon>Bacilli</taxon>
        <taxon>Bacillales</taxon>
        <taxon>Paenibacillaceae</taxon>
        <taxon>Cohnella</taxon>
    </lineage>
</organism>